<feature type="signal peptide" evidence="1">
    <location>
        <begin position="1"/>
        <end position="26"/>
    </location>
</feature>
<evidence type="ECO:0000313" key="2">
    <source>
        <dbReference type="EMBL" id="SFU12339.1"/>
    </source>
</evidence>
<evidence type="ECO:0000256" key="1">
    <source>
        <dbReference type="SAM" id="SignalP"/>
    </source>
</evidence>
<reference evidence="3" key="1">
    <citation type="submission" date="2016-10" db="EMBL/GenBank/DDBJ databases">
        <authorList>
            <person name="Varghese N."/>
            <person name="Submissions S."/>
        </authorList>
    </citation>
    <scope>NUCLEOTIDE SEQUENCE [LARGE SCALE GENOMIC DNA]</scope>
    <source>
        <strain evidence="3">DSM 23445</strain>
    </source>
</reference>
<dbReference type="InterPro" id="IPR008969">
    <property type="entry name" value="CarboxyPept-like_regulatory"/>
</dbReference>
<dbReference type="AlphaFoldDB" id="A0A1I7DKY3"/>
<dbReference type="Proteomes" id="UP000199673">
    <property type="component" value="Unassembled WGS sequence"/>
</dbReference>
<sequence length="374" mass="42635">MNKPITILRKIVLGLFLFLGGNMAFAQLVFQGTVADFDTGEEIPYATVFITNTTFGVSADENGKFSLSIPEGNYEVIIRMLGYNGLVFSLSTEELKPQGYRFLLTPSEEELDLVEVKVNRDPAWYRNLASFKAYFLGTSENGLQCKFLDETILRLDDQSETGVLKVTAADILRIENPNLGYRLDYLLEEFRYQRQDGYVFYAGYPLFVPDSTLSRRKQRKVEQQREKAYRGSLQHLIRSIYEGTTEEQGFVLRRLYRVPDPSNPGKFVNQLVSSPFSAKELITKNAEGKVMLRFSDYVHVTYTEELESVEFRGRASPGRLGNQVSTIHLELEELEIYANGSYADPFGILVEGYIAWERVGDLLPMDYNPESTKP</sequence>
<dbReference type="RefSeq" id="WP_091696848.1">
    <property type="nucleotide sequence ID" value="NZ_FPBF01000007.1"/>
</dbReference>
<evidence type="ECO:0000313" key="3">
    <source>
        <dbReference type="Proteomes" id="UP000199673"/>
    </source>
</evidence>
<dbReference type="Gene3D" id="2.60.40.1120">
    <property type="entry name" value="Carboxypeptidase-like, regulatory domain"/>
    <property type="match status" value="1"/>
</dbReference>
<gene>
    <name evidence="2" type="ORF">SAMN04489724_4102</name>
</gene>
<feature type="chain" id="PRO_5011601971" evidence="1">
    <location>
        <begin position="27"/>
        <end position="374"/>
    </location>
</feature>
<dbReference type="OrthoDB" id="1223654at2"/>
<dbReference type="Pfam" id="PF13715">
    <property type="entry name" value="CarbopepD_reg_2"/>
    <property type="match status" value="1"/>
</dbReference>
<keyword evidence="1" id="KW-0732">Signal</keyword>
<organism evidence="2 3">
    <name type="scientific">Algoriphagus locisalis</name>
    <dbReference type="NCBI Taxonomy" id="305507"/>
    <lineage>
        <taxon>Bacteria</taxon>
        <taxon>Pseudomonadati</taxon>
        <taxon>Bacteroidota</taxon>
        <taxon>Cytophagia</taxon>
        <taxon>Cytophagales</taxon>
        <taxon>Cyclobacteriaceae</taxon>
        <taxon>Algoriphagus</taxon>
    </lineage>
</organism>
<dbReference type="STRING" id="305507.SAMN04489724_4102"/>
<protein>
    <submittedName>
        <fullName evidence="2">CarboxypepD_reg-like domain-containing protein</fullName>
    </submittedName>
</protein>
<proteinExistence type="predicted"/>
<accession>A0A1I7DKY3</accession>
<dbReference type="EMBL" id="FPBF01000007">
    <property type="protein sequence ID" value="SFU12339.1"/>
    <property type="molecule type" value="Genomic_DNA"/>
</dbReference>
<name>A0A1I7DKY3_9BACT</name>
<keyword evidence="3" id="KW-1185">Reference proteome</keyword>
<dbReference type="SUPFAM" id="SSF49464">
    <property type="entry name" value="Carboxypeptidase regulatory domain-like"/>
    <property type="match status" value="1"/>
</dbReference>